<evidence type="ECO:0000313" key="4">
    <source>
        <dbReference type="Proteomes" id="UP001054837"/>
    </source>
</evidence>
<name>A0AAV4PYQ7_9ARAC</name>
<keyword evidence="1 3" id="KW-0812">Transmembrane</keyword>
<feature type="transmembrane region" description="Helical" evidence="1">
    <location>
        <begin position="34"/>
        <end position="63"/>
    </location>
</feature>
<protein>
    <submittedName>
        <fullName evidence="3">Transmembrane protein 68</fullName>
    </submittedName>
</protein>
<dbReference type="PANTHER" id="PTHR22753:SF14">
    <property type="entry name" value="MONOACYLGLYCEROL_DIACYLGLYCEROL O-ACYLTRANSFERASE"/>
    <property type="match status" value="1"/>
</dbReference>
<dbReference type="Pfam" id="PF01553">
    <property type="entry name" value="Acyltransferase"/>
    <property type="match status" value="1"/>
</dbReference>
<sequence>MAESSYYSNMCSNVTYDALEEAVLNFYFLYQTAIWSSVLLIFFVVIFFLPLLPIGIMFTFSLYAKAYRYYYKGCTFTPDCWKPVRNFISRLWIFHAHFWFGHEIEGFENIPSEGPALVVLYHGMMPVDWFSLLTKSIVYKKRLICSVGDRFLFHLPVFDDIIDCFQIYPGSIESCTDILKQGNLLAIFPGGLREALFGDETYPLIWGTRIGFAKVAMEAKVPIIPVFTENIREAFFTVGFCQKWLRNWYEKTRLVLLPICGGFPTKLKTFVGEPIPYDPSITPEQLAHRVM</sequence>
<dbReference type="Proteomes" id="UP001054837">
    <property type="component" value="Unassembled WGS sequence"/>
</dbReference>
<accession>A0AAV4PYQ7</accession>
<dbReference type="CDD" id="cd07987">
    <property type="entry name" value="LPLAT_MGAT-like"/>
    <property type="match status" value="1"/>
</dbReference>
<evidence type="ECO:0000313" key="3">
    <source>
        <dbReference type="EMBL" id="GIY01885.1"/>
    </source>
</evidence>
<evidence type="ECO:0000256" key="1">
    <source>
        <dbReference type="SAM" id="Phobius"/>
    </source>
</evidence>
<dbReference type="EMBL" id="BPLQ01003617">
    <property type="protein sequence ID" value="GIY01885.1"/>
    <property type="molecule type" value="Genomic_DNA"/>
</dbReference>
<gene>
    <name evidence="3" type="primary">TMEM68</name>
    <name evidence="3" type="ORF">CDAR_488431</name>
</gene>
<reference evidence="3 4" key="1">
    <citation type="submission" date="2021-06" db="EMBL/GenBank/DDBJ databases">
        <title>Caerostris darwini draft genome.</title>
        <authorList>
            <person name="Kono N."/>
            <person name="Arakawa K."/>
        </authorList>
    </citation>
    <scope>NUCLEOTIDE SEQUENCE [LARGE SCALE GENOMIC DNA]</scope>
</reference>
<dbReference type="SUPFAM" id="SSF69593">
    <property type="entry name" value="Glycerol-3-phosphate (1)-acyltransferase"/>
    <property type="match status" value="1"/>
</dbReference>
<keyword evidence="1" id="KW-1133">Transmembrane helix</keyword>
<dbReference type="GO" id="GO:0016746">
    <property type="term" value="F:acyltransferase activity"/>
    <property type="evidence" value="ECO:0007669"/>
    <property type="project" value="InterPro"/>
</dbReference>
<dbReference type="PANTHER" id="PTHR22753">
    <property type="entry name" value="TRANSMEMBRANE PROTEIN 68"/>
    <property type="match status" value="1"/>
</dbReference>
<keyword evidence="4" id="KW-1185">Reference proteome</keyword>
<organism evidence="3 4">
    <name type="scientific">Caerostris darwini</name>
    <dbReference type="NCBI Taxonomy" id="1538125"/>
    <lineage>
        <taxon>Eukaryota</taxon>
        <taxon>Metazoa</taxon>
        <taxon>Ecdysozoa</taxon>
        <taxon>Arthropoda</taxon>
        <taxon>Chelicerata</taxon>
        <taxon>Arachnida</taxon>
        <taxon>Araneae</taxon>
        <taxon>Araneomorphae</taxon>
        <taxon>Entelegynae</taxon>
        <taxon>Araneoidea</taxon>
        <taxon>Araneidae</taxon>
        <taxon>Caerostris</taxon>
    </lineage>
</organism>
<comment type="caution">
    <text evidence="3">The sequence shown here is derived from an EMBL/GenBank/DDBJ whole genome shotgun (WGS) entry which is preliminary data.</text>
</comment>
<evidence type="ECO:0000259" key="2">
    <source>
        <dbReference type="Pfam" id="PF01553"/>
    </source>
</evidence>
<dbReference type="GO" id="GO:0016020">
    <property type="term" value="C:membrane"/>
    <property type="evidence" value="ECO:0007669"/>
    <property type="project" value="TreeGrafter"/>
</dbReference>
<dbReference type="AlphaFoldDB" id="A0AAV4PYQ7"/>
<dbReference type="InterPro" id="IPR002123">
    <property type="entry name" value="Plipid/glycerol_acylTrfase"/>
</dbReference>
<proteinExistence type="predicted"/>
<keyword evidence="1" id="KW-0472">Membrane</keyword>
<feature type="domain" description="Phospholipid/glycerol acyltransferase" evidence="2">
    <location>
        <begin position="103"/>
        <end position="227"/>
    </location>
</feature>